<dbReference type="SUPFAM" id="SSF51735">
    <property type="entry name" value="NAD(P)-binding Rossmann-fold domains"/>
    <property type="match status" value="1"/>
</dbReference>
<dbReference type="OrthoDB" id="1933717at2759"/>
<sequence length="281" mass="30737">MAGQTPDPDYFVKAQQFTTQTYRDLYPAIDPTSSSLSQAGKVVIITGASQGLGAKGFAQAFAATGPKALVLVARNVKKLEEVAASVNEKFPNVETLIVSTDVADPESVAALFEKVKSKYGHADVLVNNAAVFNSLSSVKDEDHKIWWGDMTVNIYGTFLTTQGFLKLLPDYGLSKLVVFELMDYFRAENPNVTAVAVHPGIVPTDMLKDAFAPFAHDTPQLVGGLGTWIAGWEGADRAFLSGRYLSAIWDVEELVERKEEIVEQNLLKMNLTGRFGEEHFK</sequence>
<dbReference type="InterPro" id="IPR036291">
    <property type="entry name" value="NAD(P)-bd_dom_sf"/>
</dbReference>
<comment type="similarity">
    <text evidence="1">Belongs to the short-chain dehydrogenases/reductases (SDR) family.</text>
</comment>
<evidence type="ECO:0000256" key="1">
    <source>
        <dbReference type="ARBA" id="ARBA00006484"/>
    </source>
</evidence>
<gene>
    <name evidence="3" type="ORF">PMIN01_05070</name>
</gene>
<dbReference type="InterPro" id="IPR002347">
    <property type="entry name" value="SDR_fam"/>
</dbReference>
<keyword evidence="4" id="KW-1185">Reference proteome</keyword>
<dbReference type="Proteomes" id="UP000756921">
    <property type="component" value="Unassembled WGS sequence"/>
</dbReference>
<evidence type="ECO:0008006" key="5">
    <source>
        <dbReference type="Google" id="ProtNLM"/>
    </source>
</evidence>
<dbReference type="PANTHER" id="PTHR42901:SF1">
    <property type="entry name" value="ALCOHOL DEHYDROGENASE"/>
    <property type="match status" value="1"/>
</dbReference>
<dbReference type="GO" id="GO:0016491">
    <property type="term" value="F:oxidoreductase activity"/>
    <property type="evidence" value="ECO:0007669"/>
    <property type="project" value="UniProtKB-KW"/>
</dbReference>
<keyword evidence="2" id="KW-0560">Oxidoreductase</keyword>
<protein>
    <recommendedName>
        <fullName evidence="5">NAD(P)-binding protein</fullName>
    </recommendedName>
</protein>
<dbReference type="Gene3D" id="3.40.50.720">
    <property type="entry name" value="NAD(P)-binding Rossmann-like Domain"/>
    <property type="match status" value="1"/>
</dbReference>
<dbReference type="PANTHER" id="PTHR42901">
    <property type="entry name" value="ALCOHOL DEHYDROGENASE"/>
    <property type="match status" value="1"/>
</dbReference>
<evidence type="ECO:0000313" key="4">
    <source>
        <dbReference type="Proteomes" id="UP000756921"/>
    </source>
</evidence>
<proteinExistence type="inferred from homology"/>
<dbReference type="CDD" id="cd05233">
    <property type="entry name" value="SDR_c"/>
    <property type="match status" value="1"/>
</dbReference>
<organism evidence="3 4">
    <name type="scientific">Paraphaeosphaeria minitans</name>
    <dbReference type="NCBI Taxonomy" id="565426"/>
    <lineage>
        <taxon>Eukaryota</taxon>
        <taxon>Fungi</taxon>
        <taxon>Dikarya</taxon>
        <taxon>Ascomycota</taxon>
        <taxon>Pezizomycotina</taxon>
        <taxon>Dothideomycetes</taxon>
        <taxon>Pleosporomycetidae</taxon>
        <taxon>Pleosporales</taxon>
        <taxon>Massarineae</taxon>
        <taxon>Didymosphaeriaceae</taxon>
        <taxon>Paraphaeosphaeria</taxon>
    </lineage>
</organism>
<dbReference type="AlphaFoldDB" id="A0A9P6KSW4"/>
<accession>A0A9P6KSW4</accession>
<evidence type="ECO:0000256" key="2">
    <source>
        <dbReference type="ARBA" id="ARBA00023002"/>
    </source>
</evidence>
<name>A0A9P6KSW4_9PLEO</name>
<dbReference type="EMBL" id="WJXW01000004">
    <property type="protein sequence ID" value="KAF9737291.1"/>
    <property type="molecule type" value="Genomic_DNA"/>
</dbReference>
<dbReference type="Pfam" id="PF00106">
    <property type="entry name" value="adh_short"/>
    <property type="match status" value="1"/>
</dbReference>
<reference evidence="3" key="1">
    <citation type="journal article" date="2020" name="Mol. Plant Microbe Interact.">
        <title>Genome Sequence of the Biocontrol Agent Coniothyrium minitans strain Conio (IMI 134523).</title>
        <authorList>
            <person name="Patel D."/>
            <person name="Shittu T.A."/>
            <person name="Baroncelli R."/>
            <person name="Muthumeenakshi S."/>
            <person name="Osborne T.H."/>
            <person name="Janganan T.K."/>
            <person name="Sreenivasaprasad S."/>
        </authorList>
    </citation>
    <scope>NUCLEOTIDE SEQUENCE</scope>
    <source>
        <strain evidence="3">Conio</strain>
    </source>
</reference>
<comment type="caution">
    <text evidence="3">The sequence shown here is derived from an EMBL/GenBank/DDBJ whole genome shotgun (WGS) entry which is preliminary data.</text>
</comment>
<dbReference type="PRINTS" id="PR00081">
    <property type="entry name" value="GDHRDH"/>
</dbReference>
<evidence type="ECO:0000313" key="3">
    <source>
        <dbReference type="EMBL" id="KAF9737291.1"/>
    </source>
</evidence>